<sequence length="212" mass="23588">MRNATQGSSNTSPEASIDRRVLLRGVAAAGAAVTGSFMPPAPAKAEIWEEGDQQCRPLIQEKAPDYDINDALLLDFMKLSETLTGVKSLDRRLGAQYLERYARNPDLTALLPQLIKSYRDVVASNPDDMVKVIQQKIMQDTTVGPAAEQLIYLWYVSAFFLPVDHAATSRNWLYGSSEQYEQSLLWPLVRGHAPMTRGGDYGYWESPPPPTI</sequence>
<evidence type="ECO:0000313" key="1">
    <source>
        <dbReference type="EMBL" id="MBO1432949.1"/>
    </source>
</evidence>
<evidence type="ECO:0008006" key="3">
    <source>
        <dbReference type="Google" id="ProtNLM"/>
    </source>
</evidence>
<gene>
    <name evidence="1" type="ORF">J4P68_27245</name>
</gene>
<dbReference type="InterPro" id="IPR006311">
    <property type="entry name" value="TAT_signal"/>
</dbReference>
<comment type="caution">
    <text evidence="1">The sequence shown here is derived from an EMBL/GenBank/DDBJ whole genome shotgun (WGS) entry which is preliminary data.</text>
</comment>
<dbReference type="EMBL" id="JAGEPA010000001">
    <property type="protein sequence ID" value="MBO1432949.1"/>
    <property type="molecule type" value="Genomic_DNA"/>
</dbReference>
<organism evidence="1 2">
    <name type="scientific">Bradyrhizobium quebecense</name>
    <dbReference type="NCBI Taxonomy" id="2748629"/>
    <lineage>
        <taxon>Bacteria</taxon>
        <taxon>Pseudomonadati</taxon>
        <taxon>Pseudomonadota</taxon>
        <taxon>Alphaproteobacteria</taxon>
        <taxon>Hyphomicrobiales</taxon>
        <taxon>Nitrobacteraceae</taxon>
        <taxon>Bradyrhizobium</taxon>
    </lineage>
</organism>
<evidence type="ECO:0000313" key="2">
    <source>
        <dbReference type="Proteomes" id="UP000692816"/>
    </source>
</evidence>
<dbReference type="InterPro" id="IPR024651">
    <property type="entry name" value="FAD-SLDH_ssu"/>
</dbReference>
<proteinExistence type="predicted"/>
<accession>A0ABS3MN76</accession>
<reference evidence="1" key="1">
    <citation type="journal article" date="2021" name="Int. J. Syst. Evol. Microbiol.">
        <title>Bradyrhizobium septentrionale sp. nov. (sv. septentrionale) and Bradyrhizobium quebecense sp. nov. (sv. septentrionale) associated with legumes native to Canada possess rearranged symbiosis genes and numerous insertion sequences.</title>
        <authorList>
            <person name="Bromfield E.S.P."/>
            <person name="Cloutier S."/>
        </authorList>
    </citation>
    <scope>NUCLEOTIDE SEQUENCE</scope>
    <source>
        <strain evidence="1">12S5</strain>
    </source>
</reference>
<dbReference type="Proteomes" id="UP000692816">
    <property type="component" value="Unassembled WGS sequence"/>
</dbReference>
<dbReference type="RefSeq" id="WP_207835276.1">
    <property type="nucleotide sequence ID" value="NZ_CP088282.1"/>
</dbReference>
<name>A0ABS3MN76_9BRAD</name>
<dbReference type="Pfam" id="PF12318">
    <property type="entry name" value="FAD-SLDH"/>
    <property type="match status" value="1"/>
</dbReference>
<dbReference type="PROSITE" id="PS51318">
    <property type="entry name" value="TAT"/>
    <property type="match status" value="1"/>
</dbReference>
<protein>
    <recommendedName>
        <fullName evidence="3">Dehydrogenase</fullName>
    </recommendedName>
</protein>
<keyword evidence="2" id="KW-1185">Reference proteome</keyword>